<dbReference type="STRING" id="1210089.GCA_001613165_07913"/>
<proteinExistence type="predicted"/>
<evidence type="ECO:0000259" key="3">
    <source>
        <dbReference type="Pfam" id="PF26571"/>
    </source>
</evidence>
<evidence type="ECO:0000313" key="5">
    <source>
        <dbReference type="Proteomes" id="UP000255355"/>
    </source>
</evidence>
<keyword evidence="2" id="KW-0812">Transmembrane</keyword>
<evidence type="ECO:0000256" key="1">
    <source>
        <dbReference type="SAM" id="MobiDB-lite"/>
    </source>
</evidence>
<dbReference type="EMBL" id="QQAZ01000026">
    <property type="protein sequence ID" value="RDI42524.1"/>
    <property type="molecule type" value="Genomic_DNA"/>
</dbReference>
<dbReference type="AlphaFoldDB" id="A0A370GJF5"/>
<evidence type="ECO:0000313" key="4">
    <source>
        <dbReference type="EMBL" id="RDI42524.1"/>
    </source>
</evidence>
<keyword evidence="2" id="KW-0472">Membrane</keyword>
<evidence type="ECO:0000256" key="2">
    <source>
        <dbReference type="SAM" id="Phobius"/>
    </source>
</evidence>
<feature type="transmembrane region" description="Helical" evidence="2">
    <location>
        <begin position="19"/>
        <end position="38"/>
    </location>
</feature>
<gene>
    <name evidence="4" type="ORF">DFR68_12662</name>
</gene>
<dbReference type="Pfam" id="PF26571">
    <property type="entry name" value="VldE"/>
    <property type="match status" value="1"/>
</dbReference>
<accession>A0A370GJF5</accession>
<keyword evidence="5" id="KW-1185">Reference proteome</keyword>
<comment type="caution">
    <text evidence="4">The sequence shown here is derived from an EMBL/GenBank/DDBJ whole genome shotgun (WGS) entry which is preliminary data.</text>
</comment>
<feature type="region of interest" description="Disordered" evidence="1">
    <location>
        <begin position="48"/>
        <end position="69"/>
    </location>
</feature>
<name>A0A370GJF5_9NOCA</name>
<dbReference type="Proteomes" id="UP000255355">
    <property type="component" value="Unassembled WGS sequence"/>
</dbReference>
<protein>
    <recommendedName>
        <fullName evidence="3">ARB-07466-like C-terminal domain-containing protein</fullName>
    </recommendedName>
</protein>
<dbReference type="InterPro" id="IPR058593">
    <property type="entry name" value="ARB_07466-like_C"/>
</dbReference>
<sequence length="214" mass="21884">MVVGVVPGQHRKPATGRRLILPVAGGVAAVVVAIVWIVTRPSSAARDAAAIESPPPSAVGVHSSPAPAPPQARIAPALPAAVSDGPLLAKPARQYSVCPTELAGARPHVAQVGHLIGKTFAVADIGGAAGRGNDDHGAGLALDFMIADAAQGDAIADFVLADKDRLGVNYVIWQQRHNDGGGWSAMEDRGGSTANHYDHVHVSFDPYAAVNVIC</sequence>
<reference evidence="4 5" key="1">
    <citation type="submission" date="2018-07" db="EMBL/GenBank/DDBJ databases">
        <title>Genomic Encyclopedia of Type Strains, Phase IV (KMG-IV): sequencing the most valuable type-strain genomes for metagenomic binning, comparative biology and taxonomic classification.</title>
        <authorList>
            <person name="Goeker M."/>
        </authorList>
    </citation>
    <scope>NUCLEOTIDE SEQUENCE [LARGE SCALE GENOMIC DNA]</scope>
    <source>
        <strain evidence="4 5">DSM 44952</strain>
    </source>
</reference>
<keyword evidence="2" id="KW-1133">Transmembrane helix</keyword>
<feature type="domain" description="ARB-07466-like C-terminal" evidence="3">
    <location>
        <begin position="104"/>
        <end position="197"/>
    </location>
</feature>
<organism evidence="4 5">
    <name type="scientific">Nocardia mexicana</name>
    <dbReference type="NCBI Taxonomy" id="279262"/>
    <lineage>
        <taxon>Bacteria</taxon>
        <taxon>Bacillati</taxon>
        <taxon>Actinomycetota</taxon>
        <taxon>Actinomycetes</taxon>
        <taxon>Mycobacteriales</taxon>
        <taxon>Nocardiaceae</taxon>
        <taxon>Nocardia</taxon>
    </lineage>
</organism>